<dbReference type="AlphaFoldDB" id="A0A5D0R951"/>
<feature type="domain" description="NnrU" evidence="6">
    <location>
        <begin position="7"/>
        <end position="214"/>
    </location>
</feature>
<protein>
    <submittedName>
        <fullName evidence="7">NnrU family protein</fullName>
    </submittedName>
</protein>
<organism evidence="7 8">
    <name type="scientific">Maritimibacter fusiformis</name>
    <dbReference type="NCBI Taxonomy" id="2603819"/>
    <lineage>
        <taxon>Bacteria</taxon>
        <taxon>Pseudomonadati</taxon>
        <taxon>Pseudomonadota</taxon>
        <taxon>Alphaproteobacteria</taxon>
        <taxon>Rhodobacterales</taxon>
        <taxon>Roseobacteraceae</taxon>
        <taxon>Maritimibacter</taxon>
    </lineage>
</organism>
<dbReference type="EMBL" id="VSIY01000015">
    <property type="protein sequence ID" value="TYB77629.1"/>
    <property type="molecule type" value="Genomic_DNA"/>
</dbReference>
<dbReference type="RefSeq" id="WP_148379577.1">
    <property type="nucleotide sequence ID" value="NZ_VSIY01000015.1"/>
</dbReference>
<evidence type="ECO:0000313" key="7">
    <source>
        <dbReference type="EMBL" id="TYB77629.1"/>
    </source>
</evidence>
<dbReference type="Proteomes" id="UP000322080">
    <property type="component" value="Unassembled WGS sequence"/>
</dbReference>
<evidence type="ECO:0000256" key="4">
    <source>
        <dbReference type="ARBA" id="ARBA00023136"/>
    </source>
</evidence>
<keyword evidence="8" id="KW-1185">Reference proteome</keyword>
<evidence type="ECO:0000256" key="2">
    <source>
        <dbReference type="ARBA" id="ARBA00022692"/>
    </source>
</evidence>
<comment type="subcellular location">
    <subcellularLocation>
        <location evidence="1">Membrane</location>
        <topology evidence="1">Multi-pass membrane protein</topology>
    </subcellularLocation>
</comment>
<feature type="transmembrane region" description="Helical" evidence="5">
    <location>
        <begin position="182"/>
        <end position="205"/>
    </location>
</feature>
<feature type="transmembrane region" description="Helical" evidence="5">
    <location>
        <begin position="34"/>
        <end position="56"/>
    </location>
</feature>
<keyword evidence="3 5" id="KW-1133">Transmembrane helix</keyword>
<reference evidence="7 8" key="1">
    <citation type="submission" date="2019-08" db="EMBL/GenBank/DDBJ databases">
        <title>Identification of a novel species of the genus Boseongicola.</title>
        <authorList>
            <person name="Zhang X.-Q."/>
        </authorList>
    </citation>
    <scope>NUCLEOTIDE SEQUENCE [LARGE SCALE GENOMIC DNA]</scope>
    <source>
        <strain evidence="7 8">HY14</strain>
    </source>
</reference>
<dbReference type="Pfam" id="PF07298">
    <property type="entry name" value="NnrU"/>
    <property type="match status" value="1"/>
</dbReference>
<dbReference type="InterPro" id="IPR009915">
    <property type="entry name" value="NnrU_dom"/>
</dbReference>
<evidence type="ECO:0000256" key="1">
    <source>
        <dbReference type="ARBA" id="ARBA00004141"/>
    </source>
</evidence>
<evidence type="ECO:0000256" key="5">
    <source>
        <dbReference type="SAM" id="Phobius"/>
    </source>
</evidence>
<name>A0A5D0R951_9RHOB</name>
<comment type="caution">
    <text evidence="7">The sequence shown here is derived from an EMBL/GenBank/DDBJ whole genome shotgun (WGS) entry which is preliminary data.</text>
</comment>
<keyword evidence="4 5" id="KW-0472">Membrane</keyword>
<proteinExistence type="predicted"/>
<keyword evidence="2 5" id="KW-0812">Transmembrane</keyword>
<gene>
    <name evidence="7" type="ORF">FVF75_15315</name>
</gene>
<feature type="transmembrane region" description="Helical" evidence="5">
    <location>
        <begin position="76"/>
        <end position="93"/>
    </location>
</feature>
<feature type="transmembrane region" description="Helical" evidence="5">
    <location>
        <begin position="114"/>
        <end position="135"/>
    </location>
</feature>
<feature type="transmembrane region" description="Helical" evidence="5">
    <location>
        <begin position="6"/>
        <end position="22"/>
    </location>
</feature>
<evidence type="ECO:0000256" key="3">
    <source>
        <dbReference type="ARBA" id="ARBA00022989"/>
    </source>
</evidence>
<accession>A0A5D0R951</accession>
<evidence type="ECO:0000313" key="8">
    <source>
        <dbReference type="Proteomes" id="UP000322080"/>
    </source>
</evidence>
<evidence type="ECO:0000259" key="6">
    <source>
        <dbReference type="Pfam" id="PF07298"/>
    </source>
</evidence>
<sequence length="216" mass="23950">MTGWFEFIAAFAVFFASHMIPIRPGVKGPIVARIGARGFTILYSLLSVLVLIWLIVAAGRAPTVLLWDWAPWQVHVPLSLMLPAVLLVTMSIGRPNPLSFGGLNNERFDPDRPGIVGWVRHPLLMAFAIWAGAHLVPNGNLAHVILFGLFLGFALLGMRLIDRRKRRLMPDWERLTKTARRIEITPGGLLRFALGCGIYGLLLWLHTPVIGVSPLP</sequence>
<feature type="transmembrane region" description="Helical" evidence="5">
    <location>
        <begin position="141"/>
        <end position="161"/>
    </location>
</feature>
<dbReference type="GO" id="GO:0016020">
    <property type="term" value="C:membrane"/>
    <property type="evidence" value="ECO:0007669"/>
    <property type="project" value="UniProtKB-SubCell"/>
</dbReference>